<keyword evidence="13" id="KW-0472">Membrane</keyword>
<dbReference type="GO" id="GO:0016301">
    <property type="term" value="F:kinase activity"/>
    <property type="evidence" value="ECO:0007669"/>
    <property type="project" value="UniProtKB-KW"/>
</dbReference>
<keyword evidence="9 16" id="KW-0418">Kinase</keyword>
<sequence length="581" mass="61835">MRIRWPTRVSGQVLVAQLALTTGVTALVTGLFLAPFSSEIDDQAMGRALAIARTATADPQLAHDLVSTPPSPTGPVQREAERIRKATGALYIVVMDTHGVRWSHTTPSRIGEHVSTDPSRALAGEEVRQIDTGTLGRSARAKAPLRNGKGEIVGAVSVGIGYDSVREKLFAEVPRLLSYAGMALGAGILAALVVARRLRRRTHGVAFADISALLDEREAMLHGIREGVVAVDQHGRVRMVNDEAQRLLGLGPQDAGHDLDELLPPGRTADVLAGRVAGTDLLTISSGRVLVVNRMPTRDGGAVATLRDRTELEMLGRELDSTHGLLDALRAKDHEHANRMHTVLGLLELGRPERAMEFVAEVTDARRASVEQIAERVHDPLLAALIVGKTTIAAERGVSLRVSPTTLLPDRVVDPRDLVTVLGNLLDNALEAGTAHRGTDAFIEIELRAERTTAVLQVSDTGPGVPPELRDRIFEEGWSTKEPPSFPALLPPMPAAGAESGDIASAEAATTASARTTRPVAVPRGRGLGLAMIRRLAERYGGMARVTARAGGGAVFTVVLPEALSGERAADRQLTAEGESR</sequence>
<evidence type="ECO:0000256" key="3">
    <source>
        <dbReference type="ARBA" id="ARBA00012438"/>
    </source>
</evidence>
<dbReference type="Pfam" id="PF17203">
    <property type="entry name" value="sCache_3_2"/>
    <property type="match status" value="1"/>
</dbReference>
<evidence type="ECO:0000256" key="8">
    <source>
        <dbReference type="ARBA" id="ARBA00022741"/>
    </source>
</evidence>
<dbReference type="PANTHER" id="PTHR43547:SF10">
    <property type="entry name" value="SENSOR HISTIDINE KINASE DCUS"/>
    <property type="match status" value="1"/>
</dbReference>
<organism evidence="16 17">
    <name type="scientific">Streptomyces oryzae</name>
    <dbReference type="NCBI Taxonomy" id="1434886"/>
    <lineage>
        <taxon>Bacteria</taxon>
        <taxon>Bacillati</taxon>
        <taxon>Actinomycetota</taxon>
        <taxon>Actinomycetes</taxon>
        <taxon>Kitasatosporales</taxon>
        <taxon>Streptomycetaceae</taxon>
        <taxon>Streptomyces</taxon>
    </lineage>
</organism>
<dbReference type="PROSITE" id="PS50112">
    <property type="entry name" value="PAS"/>
    <property type="match status" value="1"/>
</dbReference>
<dbReference type="InterPro" id="IPR003594">
    <property type="entry name" value="HATPase_dom"/>
</dbReference>
<dbReference type="InterPro" id="IPR013767">
    <property type="entry name" value="PAS_fold"/>
</dbReference>
<proteinExistence type="predicted"/>
<dbReference type="SMART" id="SM00091">
    <property type="entry name" value="PAS"/>
    <property type="match status" value="1"/>
</dbReference>
<dbReference type="Pfam" id="PF02518">
    <property type="entry name" value="HATPase_c"/>
    <property type="match status" value="1"/>
</dbReference>
<dbReference type="InterPro" id="IPR033463">
    <property type="entry name" value="sCache_3"/>
</dbReference>
<evidence type="ECO:0000256" key="2">
    <source>
        <dbReference type="ARBA" id="ARBA00004651"/>
    </source>
</evidence>
<keyword evidence="6" id="KW-0808">Transferase</keyword>
<reference evidence="16 17" key="1">
    <citation type="submission" date="2020-11" db="EMBL/GenBank/DDBJ databases">
        <title>Streptomyces spirodelae sp. nov., isolated from duckweed.</title>
        <authorList>
            <person name="Saimee Y."/>
            <person name="Duangmal K."/>
        </authorList>
    </citation>
    <scope>NUCLEOTIDE SEQUENCE [LARGE SCALE GENOMIC DNA]</scope>
    <source>
        <strain evidence="16 17">S16-07</strain>
    </source>
</reference>
<dbReference type="EMBL" id="JADKMA010000177">
    <property type="protein sequence ID" value="MBO8195275.1"/>
    <property type="molecule type" value="Genomic_DNA"/>
</dbReference>
<evidence type="ECO:0000259" key="14">
    <source>
        <dbReference type="PROSITE" id="PS50109"/>
    </source>
</evidence>
<dbReference type="PROSITE" id="PS50109">
    <property type="entry name" value="HIS_KIN"/>
    <property type="match status" value="1"/>
</dbReference>
<feature type="domain" description="PAS" evidence="15">
    <location>
        <begin position="220"/>
        <end position="254"/>
    </location>
</feature>
<evidence type="ECO:0000256" key="11">
    <source>
        <dbReference type="ARBA" id="ARBA00022989"/>
    </source>
</evidence>
<evidence type="ECO:0000256" key="6">
    <source>
        <dbReference type="ARBA" id="ARBA00022679"/>
    </source>
</evidence>
<dbReference type="InterPro" id="IPR004358">
    <property type="entry name" value="Sig_transdc_His_kin-like_C"/>
</dbReference>
<evidence type="ECO:0000256" key="7">
    <source>
        <dbReference type="ARBA" id="ARBA00022692"/>
    </source>
</evidence>
<keyword evidence="11" id="KW-1133">Transmembrane helix</keyword>
<dbReference type="InterPro" id="IPR036890">
    <property type="entry name" value="HATPase_C_sf"/>
</dbReference>
<keyword evidence="5" id="KW-0597">Phosphoprotein</keyword>
<evidence type="ECO:0000256" key="9">
    <source>
        <dbReference type="ARBA" id="ARBA00022777"/>
    </source>
</evidence>
<dbReference type="EC" id="2.7.13.3" evidence="3"/>
<keyword evidence="12" id="KW-0902">Two-component regulatory system</keyword>
<dbReference type="InterPro" id="IPR035965">
    <property type="entry name" value="PAS-like_dom_sf"/>
</dbReference>
<dbReference type="PRINTS" id="PR00344">
    <property type="entry name" value="BCTRLSENSOR"/>
</dbReference>
<dbReference type="Proteomes" id="UP001519064">
    <property type="component" value="Unassembled WGS sequence"/>
</dbReference>
<name>A0ABS3XIN9_9ACTN</name>
<dbReference type="SUPFAM" id="SSF55785">
    <property type="entry name" value="PYP-like sensor domain (PAS domain)"/>
    <property type="match status" value="1"/>
</dbReference>
<dbReference type="InterPro" id="IPR039506">
    <property type="entry name" value="SPOB_a"/>
</dbReference>
<feature type="domain" description="Histidine kinase" evidence="14">
    <location>
        <begin position="335"/>
        <end position="564"/>
    </location>
</feature>
<keyword evidence="17" id="KW-1185">Reference proteome</keyword>
<evidence type="ECO:0000256" key="13">
    <source>
        <dbReference type="ARBA" id="ARBA00023136"/>
    </source>
</evidence>
<accession>A0ABS3XIN9</accession>
<protein>
    <recommendedName>
        <fullName evidence="3">histidine kinase</fullName>
        <ecNumber evidence="3">2.7.13.3</ecNumber>
    </recommendedName>
</protein>
<dbReference type="SMART" id="SM00387">
    <property type="entry name" value="HATPase_c"/>
    <property type="match status" value="1"/>
</dbReference>
<evidence type="ECO:0000313" key="16">
    <source>
        <dbReference type="EMBL" id="MBO8195275.1"/>
    </source>
</evidence>
<dbReference type="RefSeq" id="WP_209242513.1">
    <property type="nucleotide sequence ID" value="NZ_JADKMA010000177.1"/>
</dbReference>
<keyword evidence="7" id="KW-0812">Transmembrane</keyword>
<dbReference type="Gene3D" id="3.30.450.20">
    <property type="entry name" value="PAS domain"/>
    <property type="match status" value="2"/>
</dbReference>
<evidence type="ECO:0000256" key="5">
    <source>
        <dbReference type="ARBA" id="ARBA00022553"/>
    </source>
</evidence>
<evidence type="ECO:0000256" key="10">
    <source>
        <dbReference type="ARBA" id="ARBA00022840"/>
    </source>
</evidence>
<keyword evidence="10" id="KW-0067">ATP-binding</keyword>
<keyword evidence="4" id="KW-1003">Cell membrane</keyword>
<keyword evidence="8" id="KW-0547">Nucleotide-binding</keyword>
<evidence type="ECO:0000256" key="12">
    <source>
        <dbReference type="ARBA" id="ARBA00023012"/>
    </source>
</evidence>
<dbReference type="Pfam" id="PF14689">
    <property type="entry name" value="SPOB_a"/>
    <property type="match status" value="1"/>
</dbReference>
<evidence type="ECO:0000256" key="1">
    <source>
        <dbReference type="ARBA" id="ARBA00000085"/>
    </source>
</evidence>
<dbReference type="InterPro" id="IPR016120">
    <property type="entry name" value="Sig_transdc_His_kin_SpoOB"/>
</dbReference>
<evidence type="ECO:0000256" key="4">
    <source>
        <dbReference type="ARBA" id="ARBA00022475"/>
    </source>
</evidence>
<evidence type="ECO:0000259" key="15">
    <source>
        <dbReference type="PROSITE" id="PS50112"/>
    </source>
</evidence>
<comment type="catalytic activity">
    <reaction evidence="1">
        <text>ATP + protein L-histidine = ADP + protein N-phospho-L-histidine.</text>
        <dbReference type="EC" id="2.7.13.3"/>
    </reaction>
</comment>
<dbReference type="Pfam" id="PF00989">
    <property type="entry name" value="PAS"/>
    <property type="match status" value="1"/>
</dbReference>
<dbReference type="Gene3D" id="1.10.287.130">
    <property type="match status" value="1"/>
</dbReference>
<dbReference type="InterPro" id="IPR029151">
    <property type="entry name" value="Sensor-like_sf"/>
</dbReference>
<comment type="caution">
    <text evidence="16">The sequence shown here is derived from an EMBL/GenBank/DDBJ whole genome shotgun (WGS) entry which is preliminary data.</text>
</comment>
<dbReference type="InterPro" id="IPR005467">
    <property type="entry name" value="His_kinase_dom"/>
</dbReference>
<gene>
    <name evidence="16" type="ORF">ITI46_27030</name>
</gene>
<dbReference type="SUPFAM" id="SSF55874">
    <property type="entry name" value="ATPase domain of HSP90 chaperone/DNA topoisomerase II/histidine kinase"/>
    <property type="match status" value="1"/>
</dbReference>
<dbReference type="PANTHER" id="PTHR43547">
    <property type="entry name" value="TWO-COMPONENT HISTIDINE KINASE"/>
    <property type="match status" value="1"/>
</dbReference>
<dbReference type="Gene3D" id="3.30.565.10">
    <property type="entry name" value="Histidine kinase-like ATPase, C-terminal domain"/>
    <property type="match status" value="1"/>
</dbReference>
<dbReference type="InterPro" id="IPR000014">
    <property type="entry name" value="PAS"/>
</dbReference>
<dbReference type="CDD" id="cd00130">
    <property type="entry name" value="PAS"/>
    <property type="match status" value="1"/>
</dbReference>
<evidence type="ECO:0000313" key="17">
    <source>
        <dbReference type="Proteomes" id="UP001519064"/>
    </source>
</evidence>
<dbReference type="SUPFAM" id="SSF103190">
    <property type="entry name" value="Sensory domain-like"/>
    <property type="match status" value="1"/>
</dbReference>
<comment type="subcellular location">
    <subcellularLocation>
        <location evidence="2">Cell membrane</location>
        <topology evidence="2">Multi-pass membrane protein</topology>
    </subcellularLocation>
</comment>
<dbReference type="SUPFAM" id="SSF55890">
    <property type="entry name" value="Sporulation response regulatory protein Spo0B"/>
    <property type="match status" value="1"/>
</dbReference>